<comment type="caution">
    <text evidence="2">The sequence shown here is derived from an EMBL/GenBank/DDBJ whole genome shotgun (WGS) entry which is preliminary data.</text>
</comment>
<feature type="compositionally biased region" description="Acidic residues" evidence="1">
    <location>
        <begin position="106"/>
        <end position="122"/>
    </location>
</feature>
<name>A0AAI8YLR2_9PEZI</name>
<protein>
    <submittedName>
        <fullName evidence="2">Uu.00g143900.m01.CDS01</fullName>
    </submittedName>
</protein>
<dbReference type="AlphaFoldDB" id="A0AAI8YLR2"/>
<gene>
    <name evidence="2" type="ORF">KHLLAP_LOCUS9832</name>
</gene>
<evidence type="ECO:0000313" key="2">
    <source>
        <dbReference type="EMBL" id="CAJ2509364.1"/>
    </source>
</evidence>
<dbReference type="Proteomes" id="UP001295740">
    <property type="component" value="Unassembled WGS sequence"/>
</dbReference>
<reference evidence="2" key="1">
    <citation type="submission" date="2023-10" db="EMBL/GenBank/DDBJ databases">
        <authorList>
            <person name="Hackl T."/>
        </authorList>
    </citation>
    <scope>NUCLEOTIDE SEQUENCE</scope>
</reference>
<organism evidence="2 3">
    <name type="scientific">Anthostomella pinea</name>
    <dbReference type="NCBI Taxonomy" id="933095"/>
    <lineage>
        <taxon>Eukaryota</taxon>
        <taxon>Fungi</taxon>
        <taxon>Dikarya</taxon>
        <taxon>Ascomycota</taxon>
        <taxon>Pezizomycotina</taxon>
        <taxon>Sordariomycetes</taxon>
        <taxon>Xylariomycetidae</taxon>
        <taxon>Xylariales</taxon>
        <taxon>Xylariaceae</taxon>
        <taxon>Anthostomella</taxon>
    </lineage>
</organism>
<sequence>MLTCEAKVLGRVWAEEKKNWETSNCWQYWNAQAEELSRRHKLGFPNYTYQPKKAAKDDDEEEELLDLQIPIEIPPYTAAEEIKQKVIDMLRKFTEEQANGSHEGEVDASEEEESDMSPTDEV</sequence>
<evidence type="ECO:0000313" key="3">
    <source>
        <dbReference type="Proteomes" id="UP001295740"/>
    </source>
</evidence>
<feature type="region of interest" description="Disordered" evidence="1">
    <location>
        <begin position="94"/>
        <end position="122"/>
    </location>
</feature>
<dbReference type="EMBL" id="CAUWAG010000012">
    <property type="protein sequence ID" value="CAJ2509364.1"/>
    <property type="molecule type" value="Genomic_DNA"/>
</dbReference>
<evidence type="ECO:0000256" key="1">
    <source>
        <dbReference type="SAM" id="MobiDB-lite"/>
    </source>
</evidence>
<proteinExistence type="predicted"/>
<accession>A0AAI8YLR2</accession>
<keyword evidence="3" id="KW-1185">Reference proteome</keyword>